<gene>
    <name evidence="2" type="ORF">AO063_23840</name>
</gene>
<sequence>MKVFVSWSGQRSKAVAELLSDWIKCVLQASQPWISTRDIDKGAIWFSEISDQLRETAAGIVCLTQENKNKPWILFETGALAKGLSTNRVCTFLIDLSPSDIEDPLAQFNHTSPERSSMWGLISSLNSCLESARLDERILKQVFDTYWPKFESSFKEVLEATPAEVDVAPRSGDSILAEILSNTRMLAGRVRELEHRASIPSDPVIEVGPPSSILKILAMAQTPEITIAEIINTAKILGVPISEVESILNKYRLIETPLFSKRKHSGPRSETDSK</sequence>
<comment type="caution">
    <text evidence="2">The sequence shown here is derived from an EMBL/GenBank/DDBJ whole genome shotgun (WGS) entry which is preliminary data.</text>
</comment>
<dbReference type="Proteomes" id="UP000054197">
    <property type="component" value="Unassembled WGS sequence"/>
</dbReference>
<name>A0A0W0HVR3_PSEFL</name>
<proteinExistence type="predicted"/>
<evidence type="ECO:0000259" key="1">
    <source>
        <dbReference type="Pfam" id="PF13676"/>
    </source>
</evidence>
<dbReference type="Pfam" id="PF13676">
    <property type="entry name" value="TIR_2"/>
    <property type="match status" value="1"/>
</dbReference>
<protein>
    <submittedName>
        <fullName evidence="2">Toll-Interleukin receptor</fullName>
    </submittedName>
</protein>
<organism evidence="2 3">
    <name type="scientific">Pseudomonas fluorescens ICMP 11288</name>
    <dbReference type="NCBI Taxonomy" id="1198309"/>
    <lineage>
        <taxon>Bacteria</taxon>
        <taxon>Pseudomonadati</taxon>
        <taxon>Pseudomonadota</taxon>
        <taxon>Gammaproteobacteria</taxon>
        <taxon>Pseudomonadales</taxon>
        <taxon>Pseudomonadaceae</taxon>
        <taxon>Pseudomonas</taxon>
    </lineage>
</organism>
<accession>A0A0W0HVR3</accession>
<dbReference type="InterPro" id="IPR000157">
    <property type="entry name" value="TIR_dom"/>
</dbReference>
<keyword evidence="2" id="KW-0675">Receptor</keyword>
<dbReference type="SUPFAM" id="SSF52200">
    <property type="entry name" value="Toll/Interleukin receptor TIR domain"/>
    <property type="match status" value="1"/>
</dbReference>
<dbReference type="RefSeq" id="WP_058420407.1">
    <property type="nucleotide sequence ID" value="NZ_LKEF01000019.1"/>
</dbReference>
<dbReference type="InterPro" id="IPR035897">
    <property type="entry name" value="Toll_tir_struct_dom_sf"/>
</dbReference>
<dbReference type="EMBL" id="LKEF01000019">
    <property type="protein sequence ID" value="KTB65049.1"/>
    <property type="molecule type" value="Genomic_DNA"/>
</dbReference>
<dbReference type="Gene3D" id="3.40.50.10140">
    <property type="entry name" value="Toll/interleukin-1 receptor homology (TIR) domain"/>
    <property type="match status" value="1"/>
</dbReference>
<reference evidence="2 3" key="1">
    <citation type="submission" date="2015-09" db="EMBL/GenBank/DDBJ databases">
        <title>Genome sequence of ICMP 11288.</title>
        <authorList>
            <person name="Visnovsky S."/>
            <person name="Lu A."/>
            <person name="Panda P."/>
            <person name="Pitman A."/>
        </authorList>
    </citation>
    <scope>NUCLEOTIDE SEQUENCE [LARGE SCALE GENOMIC DNA]</scope>
    <source>
        <strain evidence="2 3">ICMP 11288</strain>
    </source>
</reference>
<dbReference type="AlphaFoldDB" id="A0A0W0HVR3"/>
<evidence type="ECO:0000313" key="2">
    <source>
        <dbReference type="EMBL" id="KTB65049.1"/>
    </source>
</evidence>
<evidence type="ECO:0000313" key="3">
    <source>
        <dbReference type="Proteomes" id="UP000054197"/>
    </source>
</evidence>
<feature type="domain" description="TIR" evidence="1">
    <location>
        <begin position="3"/>
        <end position="102"/>
    </location>
</feature>